<reference evidence="3" key="1">
    <citation type="submission" date="2016-10" db="EMBL/GenBank/DDBJ databases">
        <authorList>
            <person name="Varghese N."/>
            <person name="Submissions S."/>
        </authorList>
    </citation>
    <scope>NUCLEOTIDE SEQUENCE [LARGE SCALE GENOMIC DNA]</scope>
    <source>
        <strain evidence="3">CGMCC 1.8981</strain>
    </source>
</reference>
<proteinExistence type="predicted"/>
<feature type="domain" description="SnoaL-like" evidence="1">
    <location>
        <begin position="38"/>
        <end position="128"/>
    </location>
</feature>
<dbReference type="PANTHER" id="PTHR41252">
    <property type="entry name" value="BLR2505 PROTEIN"/>
    <property type="match status" value="1"/>
</dbReference>
<keyword evidence="3" id="KW-1185">Reference proteome</keyword>
<dbReference type="SUPFAM" id="SSF54427">
    <property type="entry name" value="NTF2-like"/>
    <property type="match status" value="1"/>
</dbReference>
<gene>
    <name evidence="2" type="ORF">SAMN04487967_0599</name>
</gene>
<evidence type="ECO:0000259" key="1">
    <source>
        <dbReference type="Pfam" id="PF12680"/>
    </source>
</evidence>
<dbReference type="RefSeq" id="WP_090504908.1">
    <property type="nucleotide sequence ID" value="NZ_FNWL01000001.1"/>
</dbReference>
<dbReference type="AlphaFoldDB" id="A0A1H6FPB6"/>
<name>A0A1H6FPB6_9EURY</name>
<evidence type="ECO:0000313" key="3">
    <source>
        <dbReference type="Proteomes" id="UP000199112"/>
    </source>
</evidence>
<dbReference type="PANTHER" id="PTHR41252:SF1">
    <property type="entry name" value="BLR2505 PROTEIN"/>
    <property type="match status" value="1"/>
</dbReference>
<evidence type="ECO:0000313" key="2">
    <source>
        <dbReference type="EMBL" id="SEH11978.1"/>
    </source>
</evidence>
<protein>
    <recommendedName>
        <fullName evidence="1">SnoaL-like domain-containing protein</fullName>
    </recommendedName>
</protein>
<organism evidence="2 3">
    <name type="scientific">Natronorubrum sediminis</name>
    <dbReference type="NCBI Taxonomy" id="640943"/>
    <lineage>
        <taxon>Archaea</taxon>
        <taxon>Methanobacteriati</taxon>
        <taxon>Methanobacteriota</taxon>
        <taxon>Stenosarchaea group</taxon>
        <taxon>Halobacteria</taxon>
        <taxon>Halobacteriales</taxon>
        <taxon>Natrialbaceae</taxon>
        <taxon>Natronorubrum</taxon>
    </lineage>
</organism>
<dbReference type="Proteomes" id="UP000199112">
    <property type="component" value="Unassembled WGS sequence"/>
</dbReference>
<dbReference type="Gene3D" id="3.10.450.50">
    <property type="match status" value="1"/>
</dbReference>
<dbReference type="OrthoDB" id="183337at2157"/>
<dbReference type="EMBL" id="FNWL01000001">
    <property type="protein sequence ID" value="SEH11978.1"/>
    <property type="molecule type" value="Genomic_DNA"/>
</dbReference>
<dbReference type="InterPro" id="IPR037401">
    <property type="entry name" value="SnoaL-like"/>
</dbReference>
<accession>A0A1H6FPB6</accession>
<sequence>MTMGENRPASAVEATNQEVLIEFYGEFNIAVTSLDEDDELAETLHRDISWEIVTTGDRTEATYNGIDAVIERIVSSARETTDHLQALPERVIDAGETVVVEGAYVGTIDETSFDTPFVHIFELEEGLIHHCRAYAESPIERAPLDHADAVDQRHPRN</sequence>
<dbReference type="InterPro" id="IPR032710">
    <property type="entry name" value="NTF2-like_dom_sf"/>
</dbReference>
<dbReference type="Pfam" id="PF12680">
    <property type="entry name" value="SnoaL_2"/>
    <property type="match status" value="1"/>
</dbReference>